<dbReference type="EMBL" id="CP000554">
    <property type="protein sequence ID" value="ABM78041.1"/>
    <property type="molecule type" value="Genomic_DNA"/>
</dbReference>
<protein>
    <submittedName>
        <fullName evidence="1">Uncharacterized protein</fullName>
    </submittedName>
</protein>
<dbReference type="Proteomes" id="UP000002274">
    <property type="component" value="Chromosome"/>
</dbReference>
<dbReference type="HOGENOM" id="CLU_3083500_0_0_3"/>
<evidence type="ECO:0000313" key="1">
    <source>
        <dbReference type="EMBL" id="ABM78041.1"/>
    </source>
</evidence>
<reference evidence="1 2" key="1">
    <citation type="journal article" date="2007" name="PLoS Genet.">
        <title>Patterns and implications of gene gain and loss in the evolution of Prochlorococcus.</title>
        <authorList>
            <person name="Kettler G.C."/>
            <person name="Martiny A.C."/>
            <person name="Huang K."/>
            <person name="Zucker J."/>
            <person name="Coleman M.L."/>
            <person name="Rodrigue S."/>
            <person name="Chen F."/>
            <person name="Lapidus A."/>
            <person name="Ferriera S."/>
            <person name="Johnson J."/>
            <person name="Steglich C."/>
            <person name="Church G.M."/>
            <person name="Richardson P."/>
            <person name="Chisholm S.W."/>
        </authorList>
    </citation>
    <scope>NUCLEOTIDE SEQUENCE [LARGE SCALE GENOMIC DNA]</scope>
    <source>
        <strain evidence="1 2">MIT 9303</strain>
    </source>
</reference>
<proteinExistence type="predicted"/>
<evidence type="ECO:0000313" key="2">
    <source>
        <dbReference type="Proteomes" id="UP000002274"/>
    </source>
</evidence>
<name>A2C981_PROM3</name>
<sequence>MQERLISPAVYELLNSRGANTPLERLEVIQEACGAHQLSPSDCGNTRRWREY</sequence>
<dbReference type="KEGG" id="pmf:P9303_12941"/>
<dbReference type="AlphaFoldDB" id="A2C981"/>
<organism evidence="1 2">
    <name type="scientific">Prochlorococcus marinus (strain MIT 9303)</name>
    <dbReference type="NCBI Taxonomy" id="59922"/>
    <lineage>
        <taxon>Bacteria</taxon>
        <taxon>Bacillati</taxon>
        <taxon>Cyanobacteriota</taxon>
        <taxon>Cyanophyceae</taxon>
        <taxon>Synechococcales</taxon>
        <taxon>Prochlorococcaceae</taxon>
        <taxon>Prochlorococcus</taxon>
    </lineage>
</organism>
<gene>
    <name evidence="1" type="ordered locus">P9303_12941</name>
</gene>
<accession>A2C981</accession>